<feature type="transmembrane region" description="Helical" evidence="1">
    <location>
        <begin position="299"/>
        <end position="320"/>
    </location>
</feature>
<proteinExistence type="predicted"/>
<evidence type="ECO:0000256" key="1">
    <source>
        <dbReference type="SAM" id="Phobius"/>
    </source>
</evidence>
<feature type="transmembrane region" description="Helical" evidence="1">
    <location>
        <begin position="268"/>
        <end position="287"/>
    </location>
</feature>
<protein>
    <recommendedName>
        <fullName evidence="4">Integral membrane protein</fullName>
    </recommendedName>
</protein>
<evidence type="ECO:0000313" key="3">
    <source>
        <dbReference type="Proteomes" id="UP001164439"/>
    </source>
</evidence>
<keyword evidence="1" id="KW-0472">Membrane</keyword>
<keyword evidence="3" id="KW-1185">Reference proteome</keyword>
<dbReference type="Proteomes" id="UP001164439">
    <property type="component" value="Chromosome"/>
</dbReference>
<reference evidence="2" key="1">
    <citation type="submission" date="2022-12" db="EMBL/GenBank/DDBJ databases">
        <authorList>
            <person name="Ruckert C."/>
            <person name="Busche T."/>
            <person name="Kalinowski J."/>
            <person name="Wittmann C."/>
        </authorList>
    </citation>
    <scope>NUCLEOTIDE SEQUENCE</scope>
    <source>
        <strain evidence="2">DSM 40467</strain>
    </source>
</reference>
<evidence type="ECO:0008006" key="4">
    <source>
        <dbReference type="Google" id="ProtNLM"/>
    </source>
</evidence>
<keyword evidence="1" id="KW-0812">Transmembrane</keyword>
<feature type="transmembrane region" description="Helical" evidence="1">
    <location>
        <begin position="194"/>
        <end position="218"/>
    </location>
</feature>
<name>A0ABY7KNW8_9ACTN</name>
<feature type="transmembrane region" description="Helical" evidence="1">
    <location>
        <begin position="326"/>
        <end position="348"/>
    </location>
</feature>
<dbReference type="EMBL" id="CP114413">
    <property type="protein sequence ID" value="WAZ26250.1"/>
    <property type="molecule type" value="Genomic_DNA"/>
</dbReference>
<sequence length="382" mass="41368">MSDATGGGPDREPWLTRVRTWYDTRTPIRASRGEMGPWEQKEAVRARIAELEAILDAAAVRASADKERADVAESYAVKARHELVQAQSALAHDSHPRMRGAAHLGVAQSHVDSAMNLMVWMASGEDIKAMLPDMLALIDEHFAPRDPRRIRATEIARRLQHDDQNRGLRLGERAFLAETVSHARRLLRKETLRVRSFVGIVMSVTVGLFLAAIGVAVMSCIWETAIPLCFTPEISGGRYKVVCPSFSQDFEGPPTAEQIADTARAQDYLIIEIVGVLSAAIASAAALRRIRGTALPYNVPVVLALLKLPTGALTAGLGLLLMRGGFVPGLSALDSTAQIIAWAIIFGYSQQLFTKFVDNQGQAVLDAVRGPSSHPGSTGPHA</sequence>
<evidence type="ECO:0000313" key="2">
    <source>
        <dbReference type="EMBL" id="WAZ26250.1"/>
    </source>
</evidence>
<dbReference type="RefSeq" id="WP_269663734.1">
    <property type="nucleotide sequence ID" value="NZ_CP114413.1"/>
</dbReference>
<organism evidence="2 3">
    <name type="scientific">Streptomyces cinnabarinus</name>
    <dbReference type="NCBI Taxonomy" id="67287"/>
    <lineage>
        <taxon>Bacteria</taxon>
        <taxon>Bacillati</taxon>
        <taxon>Actinomycetota</taxon>
        <taxon>Actinomycetes</taxon>
        <taxon>Kitasatosporales</taxon>
        <taxon>Streptomycetaceae</taxon>
        <taxon>Streptomyces</taxon>
    </lineage>
</organism>
<accession>A0ABY7KNW8</accession>
<keyword evidence="1" id="KW-1133">Transmembrane helix</keyword>
<gene>
    <name evidence="2" type="ORF">STRCI_007806</name>
</gene>